<evidence type="ECO:0000259" key="4">
    <source>
        <dbReference type="PROSITE" id="PS50887"/>
    </source>
</evidence>
<dbReference type="Pfam" id="PF08447">
    <property type="entry name" value="PAS_3"/>
    <property type="match status" value="1"/>
</dbReference>
<organism evidence="5 6">
    <name type="scientific">Almyronema epifaneia S1</name>
    <dbReference type="NCBI Taxonomy" id="2991925"/>
    <lineage>
        <taxon>Bacteria</taxon>
        <taxon>Bacillati</taxon>
        <taxon>Cyanobacteriota</taxon>
        <taxon>Cyanophyceae</taxon>
        <taxon>Nodosilineales</taxon>
        <taxon>Nodosilineaceae</taxon>
        <taxon>Almyronema</taxon>
        <taxon>Almyronema epifaneia</taxon>
    </lineage>
</organism>
<evidence type="ECO:0000313" key="6">
    <source>
        <dbReference type="Proteomes" id="UP001600165"/>
    </source>
</evidence>
<dbReference type="SUPFAM" id="SSF55781">
    <property type="entry name" value="GAF domain-like"/>
    <property type="match status" value="1"/>
</dbReference>
<keyword evidence="5" id="KW-0808">Transferase</keyword>
<evidence type="ECO:0000313" key="5">
    <source>
        <dbReference type="EMBL" id="MFE4105369.1"/>
    </source>
</evidence>
<comment type="caution">
    <text evidence="5">The sequence shown here is derived from an EMBL/GenBank/DDBJ whole genome shotgun (WGS) entry which is preliminary data.</text>
</comment>
<feature type="domain" description="PAS" evidence="2">
    <location>
        <begin position="196"/>
        <end position="266"/>
    </location>
</feature>
<dbReference type="PANTHER" id="PTHR45138">
    <property type="entry name" value="REGULATORY COMPONENTS OF SENSORY TRANSDUCTION SYSTEM"/>
    <property type="match status" value="1"/>
</dbReference>
<dbReference type="NCBIfam" id="TIGR00254">
    <property type="entry name" value="GGDEF"/>
    <property type="match status" value="1"/>
</dbReference>
<reference evidence="5 6" key="1">
    <citation type="submission" date="2024-10" db="EMBL/GenBank/DDBJ databases">
        <authorList>
            <person name="Ratan Roy A."/>
            <person name="Morales Sandoval P.H."/>
            <person name="De Los Santos Villalobos S."/>
            <person name="Chakraborty S."/>
            <person name="Mukherjee J."/>
        </authorList>
    </citation>
    <scope>NUCLEOTIDE SEQUENCE [LARGE SCALE GENOMIC DNA]</scope>
    <source>
        <strain evidence="5 6">S1</strain>
    </source>
</reference>
<sequence length="510" mass="57869">MKTSESIASQAVLDQQCRHVQLLRQIMAIVQQTNGTQVYRAIAHQIGSLLAVNCCLIWTSQNQSLTLQALYQSEEAPLEISLEQLQAYLAERLTENTSAFIVSSEGTVLDVQTHQNQWPQAAAFWLVPTYSQQQLNGWLGLQMPQSAWDALPNGWLQDITVQLGIAIAQNRLADCERQLKLSTIERTQAEQAWQESQRFIQSITDASTNILYLYELESQCLTYANQQLEKVLGYHLSEIQYRSSQTIHPQDLERLNSQRQRSVALQDGEVLEGEYRFRHSKGYWRWLLIRETVYSRSLDGMPRQLLGTATDITALKQTSSDLEKANEALERLAATDELTQLANRRYLMNYLTRQWQKLLETQQPLTLILCDVDYFKRYNDTYGHQSGDECLRQVGLALKASVRRSSDLVARYGGEEFVLVLPRTTAADAVQVATRIRQNVRQQAIEHRQSEISQYLTVSLGIAGAVPTDSQSIEKLMTRADQALYTAKCQGRDRVCIADATTGHSSIMCP</sequence>
<dbReference type="EC" id="2.7.7.65" evidence="5"/>
<dbReference type="NCBIfam" id="TIGR00229">
    <property type="entry name" value="sensory_box"/>
    <property type="match status" value="1"/>
</dbReference>
<dbReference type="InterPro" id="IPR050469">
    <property type="entry name" value="Diguanylate_Cyclase"/>
</dbReference>
<dbReference type="Pfam" id="PF00990">
    <property type="entry name" value="GGDEF"/>
    <property type="match status" value="1"/>
</dbReference>
<dbReference type="InterPro" id="IPR000160">
    <property type="entry name" value="GGDEF_dom"/>
</dbReference>
<dbReference type="PROSITE" id="PS50887">
    <property type="entry name" value="GGDEF"/>
    <property type="match status" value="1"/>
</dbReference>
<feature type="domain" description="GGDEF" evidence="4">
    <location>
        <begin position="363"/>
        <end position="500"/>
    </location>
</feature>
<proteinExistence type="predicted"/>
<dbReference type="InterPro" id="IPR029016">
    <property type="entry name" value="GAF-like_dom_sf"/>
</dbReference>
<gene>
    <name evidence="5" type="ORF">ACFVKH_03700</name>
</gene>
<dbReference type="CDD" id="cd00130">
    <property type="entry name" value="PAS"/>
    <property type="match status" value="1"/>
</dbReference>
<feature type="coiled-coil region" evidence="1">
    <location>
        <begin position="165"/>
        <end position="192"/>
    </location>
</feature>
<evidence type="ECO:0000259" key="2">
    <source>
        <dbReference type="PROSITE" id="PS50112"/>
    </source>
</evidence>
<dbReference type="GO" id="GO:0052621">
    <property type="term" value="F:diguanylate cyclase activity"/>
    <property type="evidence" value="ECO:0007669"/>
    <property type="project" value="UniProtKB-EC"/>
</dbReference>
<feature type="domain" description="PAC" evidence="3">
    <location>
        <begin position="271"/>
        <end position="324"/>
    </location>
</feature>
<dbReference type="SUPFAM" id="SSF55785">
    <property type="entry name" value="PYP-like sensor domain (PAS domain)"/>
    <property type="match status" value="1"/>
</dbReference>
<dbReference type="PANTHER" id="PTHR45138:SF9">
    <property type="entry name" value="DIGUANYLATE CYCLASE DGCM-RELATED"/>
    <property type="match status" value="1"/>
</dbReference>
<name>A0ABW6ID92_9CYAN</name>
<dbReference type="CDD" id="cd01949">
    <property type="entry name" value="GGDEF"/>
    <property type="match status" value="1"/>
</dbReference>
<dbReference type="InterPro" id="IPR029787">
    <property type="entry name" value="Nucleotide_cyclase"/>
</dbReference>
<dbReference type="PROSITE" id="PS50113">
    <property type="entry name" value="PAC"/>
    <property type="match status" value="1"/>
</dbReference>
<evidence type="ECO:0000256" key="1">
    <source>
        <dbReference type="SAM" id="Coils"/>
    </source>
</evidence>
<evidence type="ECO:0000259" key="3">
    <source>
        <dbReference type="PROSITE" id="PS50113"/>
    </source>
</evidence>
<dbReference type="InterPro" id="IPR013655">
    <property type="entry name" value="PAS_fold_3"/>
</dbReference>
<dbReference type="PROSITE" id="PS50112">
    <property type="entry name" value="PAS"/>
    <property type="match status" value="1"/>
</dbReference>
<dbReference type="InterPro" id="IPR043128">
    <property type="entry name" value="Rev_trsase/Diguanyl_cyclase"/>
</dbReference>
<dbReference type="InterPro" id="IPR000700">
    <property type="entry name" value="PAS-assoc_C"/>
</dbReference>
<dbReference type="InterPro" id="IPR000014">
    <property type="entry name" value="PAS"/>
</dbReference>
<keyword evidence="1" id="KW-0175">Coiled coil</keyword>
<accession>A0ABW6ID92</accession>
<dbReference type="RefSeq" id="WP_377961775.1">
    <property type="nucleotide sequence ID" value="NZ_JBHZOL010000021.1"/>
</dbReference>
<keyword evidence="5" id="KW-0548">Nucleotidyltransferase</keyword>
<dbReference type="SMART" id="SM00086">
    <property type="entry name" value="PAC"/>
    <property type="match status" value="1"/>
</dbReference>
<dbReference type="Proteomes" id="UP001600165">
    <property type="component" value="Unassembled WGS sequence"/>
</dbReference>
<dbReference type="EMBL" id="JBHZOL010000021">
    <property type="protein sequence ID" value="MFE4105369.1"/>
    <property type="molecule type" value="Genomic_DNA"/>
</dbReference>
<dbReference type="SUPFAM" id="SSF55073">
    <property type="entry name" value="Nucleotide cyclase"/>
    <property type="match status" value="1"/>
</dbReference>
<protein>
    <submittedName>
        <fullName evidence="5">Diguanylate cyclase domain-containing protein</fullName>
        <ecNumber evidence="5">2.7.7.65</ecNumber>
    </submittedName>
</protein>
<keyword evidence="6" id="KW-1185">Reference proteome</keyword>
<dbReference type="InterPro" id="IPR001610">
    <property type="entry name" value="PAC"/>
</dbReference>
<dbReference type="InterPro" id="IPR035965">
    <property type="entry name" value="PAS-like_dom_sf"/>
</dbReference>
<dbReference type="Gene3D" id="3.30.450.20">
    <property type="entry name" value="PAS domain"/>
    <property type="match status" value="1"/>
</dbReference>
<dbReference type="Gene3D" id="3.30.450.40">
    <property type="match status" value="1"/>
</dbReference>
<dbReference type="SMART" id="SM00267">
    <property type="entry name" value="GGDEF"/>
    <property type="match status" value="1"/>
</dbReference>
<dbReference type="Gene3D" id="3.30.70.270">
    <property type="match status" value="1"/>
</dbReference>